<keyword evidence="2" id="KW-1185">Reference proteome</keyword>
<dbReference type="EMBL" id="JAWIIV010000021">
    <property type="protein sequence ID" value="MEC4721771.1"/>
    <property type="molecule type" value="Genomic_DNA"/>
</dbReference>
<evidence type="ECO:0000313" key="2">
    <source>
        <dbReference type="Proteomes" id="UP001352263"/>
    </source>
</evidence>
<gene>
    <name evidence="1" type="ORF">RY831_21615</name>
</gene>
<protein>
    <submittedName>
        <fullName evidence="1">Uncharacterized protein</fullName>
    </submittedName>
</protein>
<proteinExistence type="predicted"/>
<organism evidence="1 2">
    <name type="scientific">Noviherbaspirillum album</name>
    <dbReference type="NCBI Taxonomy" id="3080276"/>
    <lineage>
        <taxon>Bacteria</taxon>
        <taxon>Pseudomonadati</taxon>
        <taxon>Pseudomonadota</taxon>
        <taxon>Betaproteobacteria</taxon>
        <taxon>Burkholderiales</taxon>
        <taxon>Oxalobacteraceae</taxon>
        <taxon>Noviherbaspirillum</taxon>
    </lineage>
</organism>
<evidence type="ECO:0000313" key="1">
    <source>
        <dbReference type="EMBL" id="MEC4721771.1"/>
    </source>
</evidence>
<accession>A0ABU6JDN8</accession>
<reference evidence="1 2" key="1">
    <citation type="submission" date="2023-10" db="EMBL/GenBank/DDBJ databases">
        <title>Noviherbaspirillum sp. CPCC 100848 genome assembly.</title>
        <authorList>
            <person name="Li X.Y."/>
            <person name="Fang X.M."/>
        </authorList>
    </citation>
    <scope>NUCLEOTIDE SEQUENCE [LARGE SCALE GENOMIC DNA]</scope>
    <source>
        <strain evidence="1 2">CPCC 100848</strain>
    </source>
</reference>
<name>A0ABU6JDN8_9BURK</name>
<comment type="caution">
    <text evidence="1">The sequence shown here is derived from an EMBL/GenBank/DDBJ whole genome shotgun (WGS) entry which is preliminary data.</text>
</comment>
<dbReference type="Proteomes" id="UP001352263">
    <property type="component" value="Unassembled WGS sequence"/>
</dbReference>
<sequence>MARRYRSLHFSAQLLFSPVNGEIAMDAFIETALFNMIGPSLGGKAHGDQYALP</sequence>